<dbReference type="EMBL" id="QZAS01000016">
    <property type="protein sequence ID" value="THX10659.1"/>
    <property type="molecule type" value="Genomic_DNA"/>
</dbReference>
<dbReference type="Pfam" id="PF11915">
    <property type="entry name" value="DUF3433"/>
    <property type="match status" value="2"/>
</dbReference>
<feature type="transmembrane region" description="Helical" evidence="1">
    <location>
        <begin position="101"/>
        <end position="122"/>
    </location>
</feature>
<sequence length="1227" mass="137312">MLSIPNSDSFNKAHDGRQLRSTVSEQSIELSIWNEDDKKALVSPKPNKSWKPLTQKAFFLVPTILASGALIAVLQVYLIRSEQDAGILFASKISALPLKQTFSYLYLPTIVSLVLSFVWTWIDLDIKRLQPYVQLSRDGGALGNDSILMHYPFDFVASVPFTAVRRRYAISIIPPTPANTLRHWPVFSASLAVVIIFWGLTPLQSSIFATKMIEKTLQVTTVTSSSYLSLRDQKTTLTGSYAQSVYNIAWLNESLPPFMSRQGIIAPFSLLDDNTRTETSESWTARTHFYSVDINCESPTYDEYDIISTSGCRYYIANTNLPSKTKDDQYNSLYVGYWYEESMDSYLRGSCPDQANQTFLLRWSRGRKNLTDSTNSPYPLEGTTLWCEPTYYQQEVDATIAPPSMSVLNIAAIGPKEPLPADLVNITDFEWSLSQGYEVNNNRGQYPTSTWPTPYDQLHSHFPELYWDIYLPTLASFALGAYQRPVADYLDPEVLKDSYQAAYRLLLARKLADILLSDFEDGKQSPGTRHYSTQALIMVPTFVYVVEGLLAMTIVAALTVISIPSWRKTNLVSEPASLAAMMALSGKDSRLVQTMSGKDCATSTELENSYRHTTFALRNCHQGPILCCIDPDLKTTSVVRDQHAKSARPILPVELSWYFGSGFLGLQLLVIVALVFTYIRTHRDNGLPLPSTSIFINQILVKYLPMVVGAFFEPIFTWLTRTLCMLQPYEKLRKGNTPPSRALTVDYDSLPPQAILFRELKAGSISLASVCCIMTLLANVLSVVFSNVLHERQTTILTPQNFTADHRLPLSGSNIPNSTYDHYYIAMSNLTAGTPLPAWTDEKFFYVPFGRLESRNTSTALYQARTPAVSASLQCYSLRQTRHGERLTWDTPADSPTCNSSSLFPHGSFQSRVPEALEYTSLWPSRFGDDILDCELTVQAGWGRSSLVSTADPVNASWLGCKPELRIELREVTVDSRGLVQYSEPTDDILDSREQLFEPNAKSIIDAFHILLGSSNTPEYPFHSAAGGAHNDSYPSDFLNYLMAQALNSSAILDPHLPAPTFDTTAPVLEALYTRLFAIVLGTHVSAVLEKNNETALVTGFVVAPETRVFVSEPMFLVSVAILGIYILFTIVLYVCRPWKMLPRMPTTIASQIAFFAASHAMHDLADTLSMSEKERNSQMIVLRQRYGYGRFVGTDGKVHIGIEREPLVQALNKQDLRTMQKDVILD</sequence>
<dbReference type="InterPro" id="IPR021840">
    <property type="entry name" value="DUF3433"/>
</dbReference>
<protein>
    <recommendedName>
        <fullName evidence="3">DUF3433 domain containing protein</fullName>
    </recommendedName>
</protein>
<feature type="transmembrane region" description="Helical" evidence="1">
    <location>
        <begin position="699"/>
        <end position="719"/>
    </location>
</feature>
<feature type="transmembrane region" description="Helical" evidence="1">
    <location>
        <begin position="1115"/>
        <end position="1136"/>
    </location>
</feature>
<keyword evidence="1" id="KW-0472">Membrane</keyword>
<proteinExistence type="predicted"/>
<keyword evidence="1" id="KW-0812">Transmembrane</keyword>
<organism evidence="2">
    <name type="scientific">Aureobasidium pullulans</name>
    <name type="common">Black yeast</name>
    <name type="synonym">Pullularia pullulans</name>
    <dbReference type="NCBI Taxonomy" id="5580"/>
    <lineage>
        <taxon>Eukaryota</taxon>
        <taxon>Fungi</taxon>
        <taxon>Dikarya</taxon>
        <taxon>Ascomycota</taxon>
        <taxon>Pezizomycotina</taxon>
        <taxon>Dothideomycetes</taxon>
        <taxon>Dothideomycetidae</taxon>
        <taxon>Dothideales</taxon>
        <taxon>Saccotheciaceae</taxon>
        <taxon>Aureobasidium</taxon>
    </lineage>
</organism>
<feature type="transmembrane region" description="Helical" evidence="1">
    <location>
        <begin position="184"/>
        <end position="203"/>
    </location>
</feature>
<dbReference type="AlphaFoldDB" id="A0A4S9CTH5"/>
<comment type="caution">
    <text evidence="2">The sequence shown here is derived from an EMBL/GenBank/DDBJ whole genome shotgun (WGS) entry which is preliminary data.</text>
</comment>
<dbReference type="PANTHER" id="PTHR37544">
    <property type="entry name" value="SPRAY-RELATED"/>
    <property type="match status" value="1"/>
</dbReference>
<feature type="transmembrane region" description="Helical" evidence="1">
    <location>
        <begin position="655"/>
        <end position="679"/>
    </location>
</feature>
<feature type="transmembrane region" description="Helical" evidence="1">
    <location>
        <begin position="765"/>
        <end position="785"/>
    </location>
</feature>
<accession>A0A4S9CTH5</accession>
<feature type="transmembrane region" description="Helical" evidence="1">
    <location>
        <begin position="57"/>
        <end position="80"/>
    </location>
</feature>
<dbReference type="PANTHER" id="PTHR37544:SF3">
    <property type="entry name" value="SPRAY"/>
    <property type="match status" value="1"/>
</dbReference>
<keyword evidence="1" id="KW-1133">Transmembrane helix</keyword>
<name>A0A4S9CTH5_AURPU</name>
<evidence type="ECO:0000256" key="1">
    <source>
        <dbReference type="SAM" id="Phobius"/>
    </source>
</evidence>
<reference evidence="2" key="1">
    <citation type="submission" date="2018-10" db="EMBL/GenBank/DDBJ databases">
        <title>Fifty Aureobasidium pullulans genomes reveal a recombining polyextremotolerant generalist.</title>
        <authorList>
            <person name="Gostincar C."/>
            <person name="Turk M."/>
            <person name="Zajc J."/>
            <person name="Gunde-Cimerman N."/>
        </authorList>
    </citation>
    <scope>NUCLEOTIDE SEQUENCE [LARGE SCALE GENOMIC DNA]</scope>
    <source>
        <strain evidence="2">EXF-10085</strain>
    </source>
</reference>
<feature type="transmembrane region" description="Helical" evidence="1">
    <location>
        <begin position="535"/>
        <end position="561"/>
    </location>
</feature>
<evidence type="ECO:0000313" key="2">
    <source>
        <dbReference type="EMBL" id="THX10659.1"/>
    </source>
</evidence>
<gene>
    <name evidence="2" type="ORF">D6D13_05242</name>
</gene>
<evidence type="ECO:0008006" key="3">
    <source>
        <dbReference type="Google" id="ProtNLM"/>
    </source>
</evidence>